<dbReference type="GO" id="GO:0003676">
    <property type="term" value="F:nucleic acid binding"/>
    <property type="evidence" value="ECO:0007669"/>
    <property type="project" value="InterPro"/>
</dbReference>
<dbReference type="PANTHER" id="PTHR13620">
    <property type="entry name" value="3-5 EXONUCLEASE"/>
    <property type="match status" value="1"/>
</dbReference>
<gene>
    <name evidence="5" type="ORF">JAAARDRAFT_196177</name>
</gene>
<feature type="region of interest" description="Disordered" evidence="3">
    <location>
        <begin position="333"/>
        <end position="386"/>
    </location>
</feature>
<dbReference type="SUPFAM" id="SSF53098">
    <property type="entry name" value="Ribonuclease H-like"/>
    <property type="match status" value="1"/>
</dbReference>
<feature type="compositionally biased region" description="Polar residues" evidence="3">
    <location>
        <begin position="1"/>
        <end position="13"/>
    </location>
</feature>
<dbReference type="PANTHER" id="PTHR13620:SF104">
    <property type="entry name" value="EXONUCLEASE 3'-5' DOMAIN-CONTAINING PROTEIN 2"/>
    <property type="match status" value="1"/>
</dbReference>
<dbReference type="GO" id="GO:0005737">
    <property type="term" value="C:cytoplasm"/>
    <property type="evidence" value="ECO:0007669"/>
    <property type="project" value="TreeGrafter"/>
</dbReference>
<dbReference type="InterPro" id="IPR036397">
    <property type="entry name" value="RNaseH_sf"/>
</dbReference>
<dbReference type="Pfam" id="PF01612">
    <property type="entry name" value="DNA_pol_A_exo1"/>
    <property type="match status" value="1"/>
</dbReference>
<sequence>MQTQDPSTSSNPAQADPPKPPSILYSWRTNALSPVAGAPTRLAYVRDVQRANFEVELLLTSGHALLGFDIEWKPNYVKGEQENPVALIQLAAIDTILLIQVSAMASFPDRLRELLGRPDIVKAGVGIRYDCKKLYLNHAVHTRGCVDLSLLARSVDNARWKGKYSEPIGLARLVETYEQRALPKGKVQRSNWERLLNDQQQDYAANDAHSALAVLIKLMTMSQYMESVPKSVYYSFDVIEGTPCHPDGVEWHAENPEYDPGPPPPPKEPKDNKKKDGEGKRKGKGKDGEQTSKDGKTPQSQPPNRNRPRYKHQGQMATMTSISYGMSHIGINGRSGFVTTEGPAHPSPGYPYINDFSSGEPQAPRRPRRPMRRPKPSEAVTSTSAS</sequence>
<evidence type="ECO:0000256" key="2">
    <source>
        <dbReference type="ARBA" id="ARBA00022801"/>
    </source>
</evidence>
<dbReference type="Proteomes" id="UP000027265">
    <property type="component" value="Unassembled WGS sequence"/>
</dbReference>
<dbReference type="Gene3D" id="3.30.420.10">
    <property type="entry name" value="Ribonuclease H-like superfamily/Ribonuclease H"/>
    <property type="match status" value="1"/>
</dbReference>
<dbReference type="STRING" id="933084.A0A067PU07"/>
<dbReference type="OrthoDB" id="1920326at2759"/>
<dbReference type="GO" id="GO:0005634">
    <property type="term" value="C:nucleus"/>
    <property type="evidence" value="ECO:0007669"/>
    <property type="project" value="TreeGrafter"/>
</dbReference>
<evidence type="ECO:0000256" key="3">
    <source>
        <dbReference type="SAM" id="MobiDB-lite"/>
    </source>
</evidence>
<dbReference type="InterPro" id="IPR012337">
    <property type="entry name" value="RNaseH-like_sf"/>
</dbReference>
<feature type="compositionally biased region" description="Basic and acidic residues" evidence="3">
    <location>
        <begin position="267"/>
        <end position="296"/>
    </location>
</feature>
<dbReference type="InParanoid" id="A0A067PU07"/>
<dbReference type="GO" id="GO:0008408">
    <property type="term" value="F:3'-5' exonuclease activity"/>
    <property type="evidence" value="ECO:0007669"/>
    <property type="project" value="InterPro"/>
</dbReference>
<evidence type="ECO:0000256" key="1">
    <source>
        <dbReference type="ARBA" id="ARBA00022722"/>
    </source>
</evidence>
<dbReference type="AlphaFoldDB" id="A0A067PU07"/>
<dbReference type="HOGENOM" id="CLU_049674_0_1_1"/>
<dbReference type="GO" id="GO:0006139">
    <property type="term" value="P:nucleobase-containing compound metabolic process"/>
    <property type="evidence" value="ECO:0007669"/>
    <property type="project" value="InterPro"/>
</dbReference>
<dbReference type="CDD" id="cd06141">
    <property type="entry name" value="WRN_exo"/>
    <property type="match status" value="1"/>
</dbReference>
<dbReference type="InterPro" id="IPR002562">
    <property type="entry name" value="3'-5'_exonuclease_dom"/>
</dbReference>
<accession>A0A067PU07</accession>
<keyword evidence="1" id="KW-0540">Nuclease</keyword>
<dbReference type="SMART" id="SM00474">
    <property type="entry name" value="35EXOc"/>
    <property type="match status" value="1"/>
</dbReference>
<feature type="region of interest" description="Disordered" evidence="3">
    <location>
        <begin position="1"/>
        <end position="20"/>
    </location>
</feature>
<protein>
    <recommendedName>
        <fullName evidence="4">3'-5' exonuclease domain-containing protein</fullName>
    </recommendedName>
</protein>
<dbReference type="EMBL" id="KL197727">
    <property type="protein sequence ID" value="KDQ54772.1"/>
    <property type="molecule type" value="Genomic_DNA"/>
</dbReference>
<keyword evidence="6" id="KW-1185">Reference proteome</keyword>
<feature type="compositionally biased region" description="Basic residues" evidence="3">
    <location>
        <begin position="365"/>
        <end position="374"/>
    </location>
</feature>
<name>A0A067PU07_9AGAM</name>
<dbReference type="InterPro" id="IPR051132">
    <property type="entry name" value="3-5_Exonuclease_domain"/>
</dbReference>
<evidence type="ECO:0000313" key="5">
    <source>
        <dbReference type="EMBL" id="KDQ54772.1"/>
    </source>
</evidence>
<evidence type="ECO:0000259" key="4">
    <source>
        <dbReference type="SMART" id="SM00474"/>
    </source>
</evidence>
<feature type="region of interest" description="Disordered" evidence="3">
    <location>
        <begin position="247"/>
        <end position="313"/>
    </location>
</feature>
<keyword evidence="2" id="KW-0378">Hydrolase</keyword>
<reference evidence="6" key="1">
    <citation type="journal article" date="2014" name="Proc. Natl. Acad. Sci. U.S.A.">
        <title>Extensive sampling of basidiomycete genomes demonstrates inadequacy of the white-rot/brown-rot paradigm for wood decay fungi.</title>
        <authorList>
            <person name="Riley R."/>
            <person name="Salamov A.A."/>
            <person name="Brown D.W."/>
            <person name="Nagy L.G."/>
            <person name="Floudas D."/>
            <person name="Held B.W."/>
            <person name="Levasseur A."/>
            <person name="Lombard V."/>
            <person name="Morin E."/>
            <person name="Otillar R."/>
            <person name="Lindquist E.A."/>
            <person name="Sun H."/>
            <person name="LaButti K.M."/>
            <person name="Schmutz J."/>
            <person name="Jabbour D."/>
            <person name="Luo H."/>
            <person name="Baker S.E."/>
            <person name="Pisabarro A.G."/>
            <person name="Walton J.D."/>
            <person name="Blanchette R.A."/>
            <person name="Henrissat B."/>
            <person name="Martin F."/>
            <person name="Cullen D."/>
            <person name="Hibbett D.S."/>
            <person name="Grigoriev I.V."/>
        </authorList>
    </citation>
    <scope>NUCLEOTIDE SEQUENCE [LARGE SCALE GENOMIC DNA]</scope>
    <source>
        <strain evidence="6">MUCL 33604</strain>
    </source>
</reference>
<organism evidence="5 6">
    <name type="scientific">Jaapia argillacea MUCL 33604</name>
    <dbReference type="NCBI Taxonomy" id="933084"/>
    <lineage>
        <taxon>Eukaryota</taxon>
        <taxon>Fungi</taxon>
        <taxon>Dikarya</taxon>
        <taxon>Basidiomycota</taxon>
        <taxon>Agaricomycotina</taxon>
        <taxon>Agaricomycetes</taxon>
        <taxon>Agaricomycetidae</taxon>
        <taxon>Jaapiales</taxon>
        <taxon>Jaapiaceae</taxon>
        <taxon>Jaapia</taxon>
    </lineage>
</organism>
<feature type="domain" description="3'-5' exonuclease" evidence="4">
    <location>
        <begin position="42"/>
        <end position="223"/>
    </location>
</feature>
<evidence type="ECO:0000313" key="6">
    <source>
        <dbReference type="Proteomes" id="UP000027265"/>
    </source>
</evidence>
<proteinExistence type="predicted"/>